<dbReference type="PANTHER" id="PTHR24202:SF53">
    <property type="entry name" value="E3 UBIQUITIN-PROTEIN LIGASE MIB1"/>
    <property type="match status" value="1"/>
</dbReference>
<dbReference type="SUPFAM" id="SSF57850">
    <property type="entry name" value="RING/U-box"/>
    <property type="match status" value="1"/>
</dbReference>
<dbReference type="GO" id="GO:0007219">
    <property type="term" value="P:Notch signaling pathway"/>
    <property type="evidence" value="ECO:0007669"/>
    <property type="project" value="TreeGrafter"/>
</dbReference>
<evidence type="ECO:0000256" key="5">
    <source>
        <dbReference type="ARBA" id="ARBA00022723"/>
    </source>
</evidence>
<dbReference type="GO" id="GO:0016567">
    <property type="term" value="P:protein ubiquitination"/>
    <property type="evidence" value="ECO:0007669"/>
    <property type="project" value="UniProtKB-UniPathway"/>
</dbReference>
<dbReference type="Pfam" id="PF13637">
    <property type="entry name" value="Ank_4"/>
    <property type="match status" value="1"/>
</dbReference>
<dbReference type="PROSITE" id="PS50089">
    <property type="entry name" value="ZF_RING_2"/>
    <property type="match status" value="3"/>
</dbReference>
<reference evidence="14" key="1">
    <citation type="submission" date="2021-02" db="EMBL/GenBank/DDBJ databases">
        <authorList>
            <person name="Nowell W R."/>
        </authorList>
    </citation>
    <scope>NUCLEOTIDE SEQUENCE</scope>
</reference>
<evidence type="ECO:0000259" key="13">
    <source>
        <dbReference type="PROSITE" id="PS50089"/>
    </source>
</evidence>
<dbReference type="GO" id="GO:0008270">
    <property type="term" value="F:zinc ion binding"/>
    <property type="evidence" value="ECO:0007669"/>
    <property type="project" value="UniProtKB-KW"/>
</dbReference>
<dbReference type="AlphaFoldDB" id="A0A813QET3"/>
<feature type="repeat" description="ANK" evidence="11">
    <location>
        <begin position="268"/>
        <end position="300"/>
    </location>
</feature>
<dbReference type="Gene3D" id="1.25.40.20">
    <property type="entry name" value="Ankyrin repeat-containing domain"/>
    <property type="match status" value="3"/>
</dbReference>
<keyword evidence="4" id="KW-0808">Transferase</keyword>
<feature type="repeat" description="ANK" evidence="11">
    <location>
        <begin position="438"/>
        <end position="470"/>
    </location>
</feature>
<comment type="catalytic activity">
    <reaction evidence="1">
        <text>S-ubiquitinyl-[E2 ubiquitin-conjugating enzyme]-L-cysteine + [acceptor protein]-L-lysine = [E2 ubiquitin-conjugating enzyme]-L-cysteine + N(6)-ubiquitinyl-[acceptor protein]-L-lysine.</text>
        <dbReference type="EC" id="2.3.2.27"/>
    </reaction>
</comment>
<dbReference type="PANTHER" id="PTHR24202">
    <property type="entry name" value="E3 UBIQUITIN-PROTEIN LIGASE MIB2"/>
    <property type="match status" value="1"/>
</dbReference>
<dbReference type="CDD" id="cd16724">
    <property type="entry name" value="RING-HC_MIB1_rpt1"/>
    <property type="match status" value="1"/>
</dbReference>
<dbReference type="Pfam" id="PF12796">
    <property type="entry name" value="Ank_2"/>
    <property type="match status" value="2"/>
</dbReference>
<dbReference type="PROSITE" id="PS50297">
    <property type="entry name" value="ANK_REP_REGION"/>
    <property type="match status" value="5"/>
</dbReference>
<dbReference type="GO" id="GO:0006897">
    <property type="term" value="P:endocytosis"/>
    <property type="evidence" value="ECO:0007669"/>
    <property type="project" value="TreeGrafter"/>
</dbReference>
<keyword evidence="16" id="KW-1185">Reference proteome</keyword>
<gene>
    <name evidence="14" type="ORF">EDS130_LOCUS3047</name>
    <name evidence="15" type="ORF">XAT740_LOCUS13370</name>
</gene>
<dbReference type="InterPro" id="IPR013083">
    <property type="entry name" value="Znf_RING/FYVE/PHD"/>
</dbReference>
<name>A0A813QET3_ADIRI</name>
<keyword evidence="6" id="KW-0677">Repeat</keyword>
<dbReference type="SMART" id="SM00184">
    <property type="entry name" value="RING"/>
    <property type="match status" value="3"/>
</dbReference>
<feature type="domain" description="RING-type" evidence="13">
    <location>
        <begin position="578"/>
        <end position="613"/>
    </location>
</feature>
<dbReference type="Pfam" id="PF13920">
    <property type="entry name" value="zf-C3HC4_3"/>
    <property type="match status" value="3"/>
</dbReference>
<accession>A0A813QET3</accession>
<keyword evidence="9" id="KW-0862">Zinc</keyword>
<keyword evidence="7 12" id="KW-0863">Zinc-finger</keyword>
<evidence type="ECO:0000313" key="17">
    <source>
        <dbReference type="Proteomes" id="UP000663852"/>
    </source>
</evidence>
<dbReference type="UniPathway" id="UPA00143"/>
<feature type="repeat" description="ANK" evidence="11">
    <location>
        <begin position="334"/>
        <end position="366"/>
    </location>
</feature>
<evidence type="ECO:0000313" key="14">
    <source>
        <dbReference type="EMBL" id="CAF0765934.1"/>
    </source>
</evidence>
<dbReference type="EMBL" id="CAJNOR010000774">
    <property type="protein sequence ID" value="CAF1004180.1"/>
    <property type="molecule type" value="Genomic_DNA"/>
</dbReference>
<dbReference type="CDD" id="cd16727">
    <property type="entry name" value="RING-HC_MIB1_rpt3"/>
    <property type="match status" value="1"/>
</dbReference>
<evidence type="ECO:0000256" key="2">
    <source>
        <dbReference type="ARBA" id="ARBA00004906"/>
    </source>
</evidence>
<comment type="pathway">
    <text evidence="2">Protein modification; protein ubiquitination.</text>
</comment>
<dbReference type="SMART" id="SM00248">
    <property type="entry name" value="ANK"/>
    <property type="match status" value="8"/>
</dbReference>
<dbReference type="InterPro" id="IPR002110">
    <property type="entry name" value="Ankyrin_rpt"/>
</dbReference>
<sequence length="763" mass="84238">MTQQLQAGDYVNIDLELEIVQSLQHGHGGWTDNMFECLGTTGIVQSLDEDYDVVVVYPSGNRWTLNPALLTRIDLTSEQKLALQRQQTTTIQARAAASAVVSHQGLKVNDMVQICSDLEKIKNFQRGHGEWAEAMVPALGKVGRVVHLYTDGDIKVQVAGGSWIFNPLAVAKVSQTHCTEGGNEERLNAMLKKLFDAQITGDIHEELVKASANGDAKRVEDLLKRPNVDVNGIFAGHTALQAAAQNGHIEIVRLLIEQDVNTEIEDKDGDRAVHHAAFGNETVVLELLSKAGADLNARNKRRQTALHIGVCKAHLDVCKVLLANGAHPGIQDSDGDTPLHDAVSKRRDDLIELLLEHNADAATCNNNGFNSIHHAALRGNFSAIELILSKIQNRQWLVDEKKDDGFTALHLAALNDHCLVAELLLTKGNASINVQNTSLQTPLHLAVGRQHIQIVNLLCSKNANVNLVDKDGDTCLHEALRHHTLSQLKQLQDVGDSGKTMNIFTNTNGYDKRPSVVIACTLVSSGADLSMRNKKNQTPFDLCPDPHLCRLLTQKNIEYKQEHSKNQPFSDNSNSIECLVCSDNKRDTLFQPCSHIVTCHSCASRVKKCLLCKENVQTRIKIEQCKNCSERKASVMFKPCGHLIACEECAAMMQVCLACRIPIESIVPFKDLCSENNENLLSKSESLNTTAIPSNNVTDAVALARLQQQLQEIREQVHCPICMDRLKNMVFLCGHGICQNCGDRVQECPICRKQIEKSIILYT</sequence>
<dbReference type="GO" id="GO:0005737">
    <property type="term" value="C:cytoplasm"/>
    <property type="evidence" value="ECO:0007669"/>
    <property type="project" value="TreeGrafter"/>
</dbReference>
<evidence type="ECO:0000256" key="1">
    <source>
        <dbReference type="ARBA" id="ARBA00000900"/>
    </source>
</evidence>
<evidence type="ECO:0000256" key="4">
    <source>
        <dbReference type="ARBA" id="ARBA00022679"/>
    </source>
</evidence>
<evidence type="ECO:0000256" key="6">
    <source>
        <dbReference type="ARBA" id="ARBA00022737"/>
    </source>
</evidence>
<dbReference type="InterPro" id="IPR036770">
    <property type="entry name" value="Ankyrin_rpt-contain_sf"/>
</dbReference>
<dbReference type="PRINTS" id="PR01415">
    <property type="entry name" value="ANKYRIN"/>
</dbReference>
<dbReference type="CDD" id="cd16725">
    <property type="entry name" value="RING-HC_MIB1_rpt2"/>
    <property type="match status" value="1"/>
</dbReference>
<evidence type="ECO:0000256" key="7">
    <source>
        <dbReference type="ARBA" id="ARBA00022771"/>
    </source>
</evidence>
<evidence type="ECO:0000313" key="16">
    <source>
        <dbReference type="Proteomes" id="UP000663828"/>
    </source>
</evidence>
<evidence type="ECO:0000256" key="11">
    <source>
        <dbReference type="PROSITE-ProRule" id="PRU00023"/>
    </source>
</evidence>
<keyword evidence="5" id="KW-0479">Metal-binding</keyword>
<evidence type="ECO:0000256" key="3">
    <source>
        <dbReference type="ARBA" id="ARBA00012483"/>
    </source>
</evidence>
<keyword evidence="8" id="KW-0833">Ubl conjugation pathway</keyword>
<evidence type="ECO:0000256" key="12">
    <source>
        <dbReference type="PROSITE-ProRule" id="PRU00175"/>
    </source>
</evidence>
<dbReference type="PROSITE" id="PS50088">
    <property type="entry name" value="ANK_REPEAT"/>
    <property type="match status" value="6"/>
</dbReference>
<dbReference type="OrthoDB" id="2122982at2759"/>
<feature type="repeat" description="ANK" evidence="11">
    <location>
        <begin position="301"/>
        <end position="333"/>
    </location>
</feature>
<evidence type="ECO:0000256" key="9">
    <source>
        <dbReference type="ARBA" id="ARBA00022833"/>
    </source>
</evidence>
<dbReference type="GO" id="GO:0061630">
    <property type="term" value="F:ubiquitin protein ligase activity"/>
    <property type="evidence" value="ECO:0007669"/>
    <property type="project" value="UniProtKB-EC"/>
</dbReference>
<evidence type="ECO:0000256" key="8">
    <source>
        <dbReference type="ARBA" id="ARBA00022786"/>
    </source>
</evidence>
<feature type="domain" description="RING-type" evidence="13">
    <location>
        <begin position="625"/>
        <end position="660"/>
    </location>
</feature>
<feature type="domain" description="RING-type" evidence="13">
    <location>
        <begin position="719"/>
        <end position="752"/>
    </location>
</feature>
<comment type="caution">
    <text evidence="14">The sequence shown here is derived from an EMBL/GenBank/DDBJ whole genome shotgun (WGS) entry which is preliminary data.</text>
</comment>
<dbReference type="Proteomes" id="UP000663852">
    <property type="component" value="Unassembled WGS sequence"/>
</dbReference>
<dbReference type="InterPro" id="IPR040847">
    <property type="entry name" value="SH3_15"/>
</dbReference>
<dbReference type="SUPFAM" id="SSF48403">
    <property type="entry name" value="Ankyrin repeat"/>
    <property type="match status" value="1"/>
</dbReference>
<organism evidence="14 17">
    <name type="scientific">Adineta ricciae</name>
    <name type="common">Rotifer</name>
    <dbReference type="NCBI Taxonomy" id="249248"/>
    <lineage>
        <taxon>Eukaryota</taxon>
        <taxon>Metazoa</taxon>
        <taxon>Spiralia</taxon>
        <taxon>Gnathifera</taxon>
        <taxon>Rotifera</taxon>
        <taxon>Eurotatoria</taxon>
        <taxon>Bdelloidea</taxon>
        <taxon>Adinetida</taxon>
        <taxon>Adinetidae</taxon>
        <taxon>Adineta</taxon>
    </lineage>
</organism>
<dbReference type="Proteomes" id="UP000663828">
    <property type="component" value="Unassembled WGS sequence"/>
</dbReference>
<dbReference type="InterPro" id="IPR001841">
    <property type="entry name" value="Znf_RING"/>
</dbReference>
<evidence type="ECO:0000256" key="10">
    <source>
        <dbReference type="ARBA" id="ARBA00023043"/>
    </source>
</evidence>
<protein>
    <recommendedName>
        <fullName evidence="3">RING-type E3 ubiquitin transferase</fullName>
        <ecNumber evidence="3">2.3.2.27</ecNumber>
    </recommendedName>
</protein>
<proteinExistence type="predicted"/>
<dbReference type="EC" id="2.3.2.27" evidence="3"/>
<evidence type="ECO:0000313" key="15">
    <source>
        <dbReference type="EMBL" id="CAF1004180.1"/>
    </source>
</evidence>
<keyword evidence="10 11" id="KW-0040">ANK repeat</keyword>
<dbReference type="Pfam" id="PF00023">
    <property type="entry name" value="Ank"/>
    <property type="match status" value="1"/>
</dbReference>
<feature type="repeat" description="ANK" evidence="11">
    <location>
        <begin position="235"/>
        <end position="267"/>
    </location>
</feature>
<feature type="repeat" description="ANK" evidence="11">
    <location>
        <begin position="404"/>
        <end position="428"/>
    </location>
</feature>
<dbReference type="Pfam" id="PF18346">
    <property type="entry name" value="SH3_15"/>
    <property type="match status" value="2"/>
</dbReference>
<dbReference type="EMBL" id="CAJNOJ010000007">
    <property type="protein sequence ID" value="CAF0765934.1"/>
    <property type="molecule type" value="Genomic_DNA"/>
</dbReference>
<dbReference type="Gene3D" id="3.30.40.10">
    <property type="entry name" value="Zinc/RING finger domain, C3HC4 (zinc finger)"/>
    <property type="match status" value="3"/>
</dbReference>